<proteinExistence type="predicted"/>
<dbReference type="AlphaFoldDB" id="A0A371EDS6"/>
<gene>
    <name evidence="2" type="ORF">CR513_57286</name>
</gene>
<comment type="caution">
    <text evidence="2">The sequence shown here is derived from an EMBL/GenBank/DDBJ whole genome shotgun (WGS) entry which is preliminary data.</text>
</comment>
<name>A0A371EDS6_MUCPR</name>
<keyword evidence="3" id="KW-1185">Reference proteome</keyword>
<sequence length="175" mass="20522">HALSVSQLVSYLTHPFTLSSRRRFPAKHVLTAHEFRPIMRHFRARDPLILRASRYPAFIFLSHTLFTTSSFFFFFFFLIWIRIRFLLLELDQSTPFISKFDFSFLGLVFCRCMQMIMSQKPEINNENSRFSGYGFPVDILIEVLRFDGKNAEIEIGACTCCWDVLCGYGLFMKGL</sequence>
<feature type="non-terminal residue" evidence="2">
    <location>
        <position position="1"/>
    </location>
</feature>
<reference evidence="2" key="1">
    <citation type="submission" date="2018-05" db="EMBL/GenBank/DDBJ databases">
        <title>Draft genome of Mucuna pruriens seed.</title>
        <authorList>
            <person name="Nnadi N.E."/>
            <person name="Vos R."/>
            <person name="Hasami M.H."/>
            <person name="Devisetty U.K."/>
            <person name="Aguiy J.C."/>
        </authorList>
    </citation>
    <scope>NUCLEOTIDE SEQUENCE [LARGE SCALE GENOMIC DNA]</scope>
    <source>
        <strain evidence="2">JCA_2017</strain>
    </source>
</reference>
<keyword evidence="1" id="KW-1133">Transmembrane helix</keyword>
<evidence type="ECO:0000313" key="2">
    <source>
        <dbReference type="EMBL" id="RDX64191.1"/>
    </source>
</evidence>
<feature type="transmembrane region" description="Helical" evidence="1">
    <location>
        <begin position="55"/>
        <end position="81"/>
    </location>
</feature>
<keyword evidence="1" id="KW-0812">Transmembrane</keyword>
<dbReference type="Proteomes" id="UP000257109">
    <property type="component" value="Unassembled WGS sequence"/>
</dbReference>
<keyword evidence="1" id="KW-0472">Membrane</keyword>
<accession>A0A371EDS6</accession>
<organism evidence="2 3">
    <name type="scientific">Mucuna pruriens</name>
    <name type="common">Velvet bean</name>
    <name type="synonym">Dolichos pruriens</name>
    <dbReference type="NCBI Taxonomy" id="157652"/>
    <lineage>
        <taxon>Eukaryota</taxon>
        <taxon>Viridiplantae</taxon>
        <taxon>Streptophyta</taxon>
        <taxon>Embryophyta</taxon>
        <taxon>Tracheophyta</taxon>
        <taxon>Spermatophyta</taxon>
        <taxon>Magnoliopsida</taxon>
        <taxon>eudicotyledons</taxon>
        <taxon>Gunneridae</taxon>
        <taxon>Pentapetalae</taxon>
        <taxon>rosids</taxon>
        <taxon>fabids</taxon>
        <taxon>Fabales</taxon>
        <taxon>Fabaceae</taxon>
        <taxon>Papilionoideae</taxon>
        <taxon>50 kb inversion clade</taxon>
        <taxon>NPAAA clade</taxon>
        <taxon>indigoferoid/millettioid clade</taxon>
        <taxon>Phaseoleae</taxon>
        <taxon>Mucuna</taxon>
    </lineage>
</organism>
<evidence type="ECO:0000256" key="1">
    <source>
        <dbReference type="SAM" id="Phobius"/>
    </source>
</evidence>
<dbReference type="EMBL" id="QJKJ01014503">
    <property type="protein sequence ID" value="RDX64191.1"/>
    <property type="molecule type" value="Genomic_DNA"/>
</dbReference>
<evidence type="ECO:0000313" key="3">
    <source>
        <dbReference type="Proteomes" id="UP000257109"/>
    </source>
</evidence>
<protein>
    <submittedName>
        <fullName evidence="2">Uncharacterized protein</fullName>
    </submittedName>
</protein>